<feature type="region of interest" description="Disordered" evidence="1">
    <location>
        <begin position="199"/>
        <end position="231"/>
    </location>
</feature>
<name>A0A5M3N315_CONPW</name>
<evidence type="ECO:0000256" key="1">
    <source>
        <dbReference type="SAM" id="MobiDB-lite"/>
    </source>
</evidence>
<dbReference type="KEGG" id="cput:CONPUDRAFT_150573"/>
<evidence type="ECO:0000313" key="3">
    <source>
        <dbReference type="Proteomes" id="UP000053558"/>
    </source>
</evidence>
<organism evidence="2 3">
    <name type="scientific">Coniophora puteana (strain RWD-64-598)</name>
    <name type="common">Brown rot fungus</name>
    <dbReference type="NCBI Taxonomy" id="741705"/>
    <lineage>
        <taxon>Eukaryota</taxon>
        <taxon>Fungi</taxon>
        <taxon>Dikarya</taxon>
        <taxon>Basidiomycota</taxon>
        <taxon>Agaricomycotina</taxon>
        <taxon>Agaricomycetes</taxon>
        <taxon>Agaricomycetidae</taxon>
        <taxon>Boletales</taxon>
        <taxon>Coniophorineae</taxon>
        <taxon>Coniophoraceae</taxon>
        <taxon>Coniophora</taxon>
    </lineage>
</organism>
<accession>A0A5M3N315</accession>
<evidence type="ECO:0000313" key="2">
    <source>
        <dbReference type="EMBL" id="EIW85789.1"/>
    </source>
</evidence>
<keyword evidence="3" id="KW-1185">Reference proteome</keyword>
<dbReference type="Proteomes" id="UP000053558">
    <property type="component" value="Unassembled WGS sequence"/>
</dbReference>
<protein>
    <submittedName>
        <fullName evidence="2">Uncharacterized protein</fullName>
    </submittedName>
</protein>
<dbReference type="GeneID" id="19202720"/>
<feature type="compositionally biased region" description="Basic and acidic residues" evidence="1">
    <location>
        <begin position="77"/>
        <end position="91"/>
    </location>
</feature>
<proteinExistence type="predicted"/>
<dbReference type="EMBL" id="JH711574">
    <property type="protein sequence ID" value="EIW85789.1"/>
    <property type="molecule type" value="Genomic_DNA"/>
</dbReference>
<sequence>MLGSDEVVKHIVAHDVPRTSFQLPCCRRGDLDVEVKTHFHYTSVGVKRTFATVERFSMEADDGHDHDHRKGMGDVKLELEHQEPPAKKSRVEGTGATETSTLPAPSGAGAVSSASPAESDAQSSSPTSPPASDARSPSPAACTSSDEVATPVKAAPFTAPSPGFVRSPTPMPGLPPTQPCTPVAYEDFFIFDQLEQRFQTRRLPKPKARSESAAPPLVKREQTPPSPSPRA</sequence>
<feature type="compositionally biased region" description="Low complexity" evidence="1">
    <location>
        <begin position="103"/>
        <end position="141"/>
    </location>
</feature>
<reference evidence="3" key="1">
    <citation type="journal article" date="2012" name="Science">
        <title>The Paleozoic origin of enzymatic lignin decomposition reconstructed from 31 fungal genomes.</title>
        <authorList>
            <person name="Floudas D."/>
            <person name="Binder M."/>
            <person name="Riley R."/>
            <person name="Barry K."/>
            <person name="Blanchette R.A."/>
            <person name="Henrissat B."/>
            <person name="Martinez A.T."/>
            <person name="Otillar R."/>
            <person name="Spatafora J.W."/>
            <person name="Yadav J.S."/>
            <person name="Aerts A."/>
            <person name="Benoit I."/>
            <person name="Boyd A."/>
            <person name="Carlson A."/>
            <person name="Copeland A."/>
            <person name="Coutinho P.M."/>
            <person name="de Vries R.P."/>
            <person name="Ferreira P."/>
            <person name="Findley K."/>
            <person name="Foster B."/>
            <person name="Gaskell J."/>
            <person name="Glotzer D."/>
            <person name="Gorecki P."/>
            <person name="Heitman J."/>
            <person name="Hesse C."/>
            <person name="Hori C."/>
            <person name="Igarashi K."/>
            <person name="Jurgens J.A."/>
            <person name="Kallen N."/>
            <person name="Kersten P."/>
            <person name="Kohler A."/>
            <person name="Kuees U."/>
            <person name="Kumar T.K.A."/>
            <person name="Kuo A."/>
            <person name="LaButti K."/>
            <person name="Larrondo L.F."/>
            <person name="Lindquist E."/>
            <person name="Ling A."/>
            <person name="Lombard V."/>
            <person name="Lucas S."/>
            <person name="Lundell T."/>
            <person name="Martin R."/>
            <person name="McLaughlin D.J."/>
            <person name="Morgenstern I."/>
            <person name="Morin E."/>
            <person name="Murat C."/>
            <person name="Nagy L.G."/>
            <person name="Nolan M."/>
            <person name="Ohm R.A."/>
            <person name="Patyshakuliyeva A."/>
            <person name="Rokas A."/>
            <person name="Ruiz-Duenas F.J."/>
            <person name="Sabat G."/>
            <person name="Salamov A."/>
            <person name="Samejima M."/>
            <person name="Schmutz J."/>
            <person name="Slot J.C."/>
            <person name="St John F."/>
            <person name="Stenlid J."/>
            <person name="Sun H."/>
            <person name="Sun S."/>
            <person name="Syed K."/>
            <person name="Tsang A."/>
            <person name="Wiebenga A."/>
            <person name="Young D."/>
            <person name="Pisabarro A."/>
            <person name="Eastwood D.C."/>
            <person name="Martin F."/>
            <person name="Cullen D."/>
            <person name="Grigoriev I.V."/>
            <person name="Hibbett D.S."/>
        </authorList>
    </citation>
    <scope>NUCLEOTIDE SEQUENCE [LARGE SCALE GENOMIC DNA]</scope>
    <source>
        <strain evidence="3">RWD-64-598 SS2</strain>
    </source>
</reference>
<comment type="caution">
    <text evidence="2">The sequence shown here is derived from an EMBL/GenBank/DDBJ whole genome shotgun (WGS) entry which is preliminary data.</text>
</comment>
<feature type="compositionally biased region" description="Pro residues" evidence="1">
    <location>
        <begin position="169"/>
        <end position="179"/>
    </location>
</feature>
<feature type="region of interest" description="Disordered" evidence="1">
    <location>
        <begin position="77"/>
        <end position="182"/>
    </location>
</feature>
<dbReference type="RefSeq" id="XP_007765161.1">
    <property type="nucleotide sequence ID" value="XM_007766971.1"/>
</dbReference>
<dbReference type="AlphaFoldDB" id="A0A5M3N315"/>
<gene>
    <name evidence="2" type="ORF">CONPUDRAFT_150573</name>
</gene>